<feature type="compositionally biased region" description="Polar residues" evidence="3">
    <location>
        <begin position="254"/>
        <end position="271"/>
    </location>
</feature>
<feature type="region of interest" description="Disordered" evidence="3">
    <location>
        <begin position="1139"/>
        <end position="1217"/>
    </location>
</feature>
<accession>A0A9N9U1Q1</accession>
<feature type="repeat" description="ANK" evidence="2">
    <location>
        <begin position="1681"/>
        <end position="1713"/>
    </location>
</feature>
<feature type="compositionally biased region" description="Polar residues" evidence="3">
    <location>
        <begin position="60"/>
        <end position="72"/>
    </location>
</feature>
<organism evidence="4 5">
    <name type="scientific">Phyllotreta striolata</name>
    <name type="common">Striped flea beetle</name>
    <name type="synonym">Crioceris striolata</name>
    <dbReference type="NCBI Taxonomy" id="444603"/>
    <lineage>
        <taxon>Eukaryota</taxon>
        <taxon>Metazoa</taxon>
        <taxon>Ecdysozoa</taxon>
        <taxon>Arthropoda</taxon>
        <taxon>Hexapoda</taxon>
        <taxon>Insecta</taxon>
        <taxon>Pterygota</taxon>
        <taxon>Neoptera</taxon>
        <taxon>Endopterygota</taxon>
        <taxon>Coleoptera</taxon>
        <taxon>Polyphaga</taxon>
        <taxon>Cucujiformia</taxon>
        <taxon>Chrysomeloidea</taxon>
        <taxon>Chrysomelidae</taxon>
        <taxon>Galerucinae</taxon>
        <taxon>Alticini</taxon>
        <taxon>Phyllotreta</taxon>
    </lineage>
</organism>
<dbReference type="Pfam" id="PF12796">
    <property type="entry name" value="Ank_2"/>
    <property type="match status" value="1"/>
</dbReference>
<feature type="region of interest" description="Disordered" evidence="3">
    <location>
        <begin position="1546"/>
        <end position="1584"/>
    </location>
</feature>
<dbReference type="PANTHER" id="PTHR24117:SF9">
    <property type="entry name" value="BCL-6 COREPRESSOR PCGF1 BINDING DOMAIN-CONTAINING PROTEIN"/>
    <property type="match status" value="1"/>
</dbReference>
<dbReference type="InterPro" id="IPR047144">
    <property type="entry name" value="BCOR-like"/>
</dbReference>
<dbReference type="Gene3D" id="1.25.40.20">
    <property type="entry name" value="Ankyrin repeat-containing domain"/>
    <property type="match status" value="1"/>
</dbReference>
<evidence type="ECO:0000256" key="1">
    <source>
        <dbReference type="ARBA" id="ARBA00034703"/>
    </source>
</evidence>
<feature type="compositionally biased region" description="Polar residues" evidence="3">
    <location>
        <begin position="431"/>
        <end position="454"/>
    </location>
</feature>
<protein>
    <submittedName>
        <fullName evidence="4">Uncharacterized protein</fullName>
    </submittedName>
</protein>
<feature type="compositionally biased region" description="Low complexity" evidence="3">
    <location>
        <begin position="131"/>
        <end position="140"/>
    </location>
</feature>
<dbReference type="PRINTS" id="PR01415">
    <property type="entry name" value="ANKYRIN"/>
</dbReference>
<feature type="compositionally biased region" description="Low complexity" evidence="3">
    <location>
        <begin position="203"/>
        <end position="226"/>
    </location>
</feature>
<feature type="region of interest" description="Disordered" evidence="3">
    <location>
        <begin position="1602"/>
        <end position="1624"/>
    </location>
</feature>
<proteinExistence type="inferred from homology"/>
<gene>
    <name evidence="4" type="ORF">PHYEVI_LOCUS11307</name>
</gene>
<feature type="region of interest" description="Disordered" evidence="3">
    <location>
        <begin position="942"/>
        <end position="1028"/>
    </location>
</feature>
<evidence type="ECO:0000313" key="4">
    <source>
        <dbReference type="EMBL" id="CAG9865061.1"/>
    </source>
</evidence>
<feature type="compositionally biased region" description="Polar residues" evidence="3">
    <location>
        <begin position="380"/>
        <end position="414"/>
    </location>
</feature>
<feature type="compositionally biased region" description="Basic and acidic residues" evidence="3">
    <location>
        <begin position="591"/>
        <end position="603"/>
    </location>
</feature>
<feature type="compositionally biased region" description="Low complexity" evidence="3">
    <location>
        <begin position="164"/>
        <end position="196"/>
    </location>
</feature>
<dbReference type="EMBL" id="OU900102">
    <property type="protein sequence ID" value="CAG9865061.1"/>
    <property type="molecule type" value="Genomic_DNA"/>
</dbReference>
<reference evidence="4" key="1">
    <citation type="submission" date="2022-01" db="EMBL/GenBank/DDBJ databases">
        <authorList>
            <person name="King R."/>
        </authorList>
    </citation>
    <scope>NUCLEOTIDE SEQUENCE</scope>
</reference>
<feature type="region of interest" description="Disordered" evidence="3">
    <location>
        <begin position="1293"/>
        <end position="1327"/>
    </location>
</feature>
<feature type="compositionally biased region" description="Basic and acidic residues" evidence="3">
    <location>
        <begin position="1150"/>
        <end position="1193"/>
    </location>
</feature>
<dbReference type="PROSITE" id="PS50297">
    <property type="entry name" value="ANK_REP_REGION"/>
    <property type="match status" value="2"/>
</dbReference>
<dbReference type="GO" id="GO:0000122">
    <property type="term" value="P:negative regulation of transcription by RNA polymerase II"/>
    <property type="evidence" value="ECO:0007669"/>
    <property type="project" value="TreeGrafter"/>
</dbReference>
<dbReference type="InterPro" id="IPR002110">
    <property type="entry name" value="Ankyrin_rpt"/>
</dbReference>
<feature type="region of interest" description="Disordered" evidence="3">
    <location>
        <begin position="482"/>
        <end position="508"/>
    </location>
</feature>
<feature type="compositionally biased region" description="Polar residues" evidence="3">
    <location>
        <begin position="1558"/>
        <end position="1568"/>
    </location>
</feature>
<dbReference type="GO" id="GO:0005634">
    <property type="term" value="C:nucleus"/>
    <property type="evidence" value="ECO:0007669"/>
    <property type="project" value="TreeGrafter"/>
</dbReference>
<feature type="compositionally biased region" description="Low complexity" evidence="3">
    <location>
        <begin position="760"/>
        <end position="788"/>
    </location>
</feature>
<dbReference type="Proteomes" id="UP001153712">
    <property type="component" value="Chromosome 9"/>
</dbReference>
<dbReference type="SMART" id="SM00248">
    <property type="entry name" value="ANK"/>
    <property type="match status" value="3"/>
</dbReference>
<feature type="region of interest" description="Disordered" evidence="3">
    <location>
        <begin position="365"/>
        <end position="454"/>
    </location>
</feature>
<keyword evidence="5" id="KW-1185">Reference proteome</keyword>
<feature type="region of interest" description="Disordered" evidence="3">
    <location>
        <begin position="574"/>
        <end position="613"/>
    </location>
</feature>
<feature type="region of interest" description="Disordered" evidence="3">
    <location>
        <begin position="746"/>
        <end position="794"/>
    </location>
</feature>
<evidence type="ECO:0000256" key="2">
    <source>
        <dbReference type="PROSITE-ProRule" id="PRU00023"/>
    </source>
</evidence>
<evidence type="ECO:0000313" key="5">
    <source>
        <dbReference type="Proteomes" id="UP001153712"/>
    </source>
</evidence>
<feature type="region of interest" description="Disordered" evidence="3">
    <location>
        <begin position="1258"/>
        <end position="1281"/>
    </location>
</feature>
<feature type="compositionally biased region" description="Basic and acidic residues" evidence="3">
    <location>
        <begin position="111"/>
        <end position="130"/>
    </location>
</feature>
<sequence length="1930" mass="215844">MRRSIKSPDQSITTKMMRDKTPPPPPPAGPGSGFDLQVMDVTFTNVLEGARQYFQGLPAGSNSTVGPNYSSESHLRNDYDPGVPPSSTAYWASHAAEPARSQSRDNNIPVQREHISVHRGEHVPMHKDHSSVSQESDSSSRPQAHLPRNMEQNRGYYPGSYTEQYQMHQQQQAKIQQQQHQQVQHQNQMQQQFQNQPQPPPQQQQQQQQQQHPHYQQTEQYQQSRQSFEFSRPHIRDSPNYSQYPSQMPAGSPYHQSASPYHQVPSPQQPRAPSREQMVPRVPSREQATPRAPSHEQLVPRTCAYSHADSYNYSQTQSYYQQAQPKVAAGTYKPAASTQPQQYPPSSNQQQQSVYYKHIYSSQQNHQSVFAASRQEDRNSQQAPAPVRTSSSEQALRTTHNLPPIASLSNYHSSRASRESSNRPANPAARSFSTHTSTSNSIIQPNPAASASNYNQNYGRMNVATTTTPSYTPVIVTTSNTPTSYYPSNHNQSQSSNQYSRNQPGESRVIVKRESPLDLSVKTVRTPADSTLGEEESRNKFAQNQRLTAHNYPQLDVTFQRNVIQRPMPPAATAPKFEFRPNFSSPTFKPVKQEPPRAPEKAHSKNKLAPDGKSAAYRYPTASVPTAAHVNSYIRAAPKPGLPAGHRAEALKRRPGEPETPNVPNKVPKVADSWRQTIDLQIEERLSNYKQQQAKLVSPTKVPLVNGNYQEKSKSMYAGYEKINYEQHSTYNQSIYNASHVQTYVPSPGTHQYPGYPAHTSNSYPTPTSRSNSTNSLANSNSNTNANSKNPMGGAVDKRVLNLLRNSLEVNRQKKLGQMKSNESVIPLRSDVQHPSTDVTAPLQPKPAFVSRNNVSPFTPDNNAGIYKFHIPKAIDSINFDTTKTGKQTPETVIANHNSMNAECDGLAAFLAARIRTKGELKQGGQPTNKSQLHDIIENQLKSPVKQEKDVPSLSSSPPKLQKERPASAFAPRKRLFSRNDEDSTNSQPPPREAGLRSSSETSVFDFPDSDSENDGNRESLDALRKGRKTTKPLLTDVKVEPAPGDDMFSQLCDNFLEQLKSGVHKRKSRKKKDVSLLVEPLGNSEVTVKVEKIESTEDEKESPVEIDLTKVKSEPVSNDLDTKDEDIFFAKRRHARRRILSSSDSSDNETAKDNEEVGDNKENNAETTPRVEVEIKKELLTEPKQSETKATEAEEDEEDAKNNVDGVPISRPFKKPSFGDGSDFFPGWEEEVYKYKKSLRMPPTLIPVTRPPAFHRLSTSLPDLDPCPRSPTASLPADDKELKLMKASKIKTEYPDSDTESNSSFNIFGKKTNYDSEGSSSIKSSRETSILDRLLEKCGGRKRKKFKRKDDHSPKVIPKADNPVELLATPSLEIKEEDNKNTKKLSNSPVIKAESPLLGFRKSTISNFKDAFIKRSSSILNNQFTTVVLNSRTRRETRVQKQRATIKEVFGEDRPASAPPVTCLNDIQLKVEEDDEAEAEEPGNRLGNLVVRLDKEEGILDRISDIKREREADRQSDDYKTKKKDKDDNLLKTIMEKKIKTEADGDDSIIEDDTRSLDNMTVKSETPSIDGDDGSLSGRKRGKFGKVRRKLSSGFDYIRKKKKIKKEPNESEAGDKKKRKNALSKTLESVDDVQKEIKTWVLNKGIGETHLHRAARLGYTDVTAYCLEKMECHPSPKDNAGYTPLHWACSKGHLEIAKLLLLYGANPSESAQGGIRPLHEAVENGFVEIARLLLSYGADPNLATYSGLTPLALTNDECTKEFLRNHLNDIEGEPADHWISHGPSSTFDPLDQIGFNVLEGVPEPDPEPDNEDIDIETSDCLLPNLYTLSNESSADKWVLLQDLSNLLKIKSRDALLKQICAPATSGACATAKPVLKELKMSEFLEQARCCQFLNAGEKINTRASKIALVKYTDKVKELLNVESVLITAR</sequence>
<feature type="compositionally biased region" description="Basic and acidic residues" evidence="3">
    <location>
        <begin position="1607"/>
        <end position="1616"/>
    </location>
</feature>
<feature type="region of interest" description="Disordered" evidence="3">
    <location>
        <begin position="56"/>
        <end position="301"/>
    </location>
</feature>
<evidence type="ECO:0000256" key="3">
    <source>
        <dbReference type="SAM" id="MobiDB-lite"/>
    </source>
</evidence>
<feature type="region of interest" description="Disordered" evidence="3">
    <location>
        <begin position="331"/>
        <end position="351"/>
    </location>
</feature>
<feature type="region of interest" description="Disordered" evidence="3">
    <location>
        <begin position="1"/>
        <end position="36"/>
    </location>
</feature>
<feature type="compositionally biased region" description="Polar residues" evidence="3">
    <location>
        <begin position="100"/>
        <end position="109"/>
    </location>
</feature>
<dbReference type="PANTHER" id="PTHR24117">
    <property type="entry name" value="AGAP007537-PB"/>
    <property type="match status" value="1"/>
</dbReference>
<feature type="compositionally biased region" description="Basic and acidic residues" evidence="3">
    <location>
        <begin position="1015"/>
        <end position="1025"/>
    </location>
</feature>
<dbReference type="GO" id="GO:0003714">
    <property type="term" value="F:transcription corepressor activity"/>
    <property type="evidence" value="ECO:0007669"/>
    <property type="project" value="TreeGrafter"/>
</dbReference>
<keyword evidence="2" id="KW-0040">ANK repeat</keyword>
<comment type="similarity">
    <text evidence="1">Belongs to the BCOR family.</text>
</comment>
<dbReference type="SUPFAM" id="SSF48403">
    <property type="entry name" value="Ankyrin repeat"/>
    <property type="match status" value="1"/>
</dbReference>
<dbReference type="PROSITE" id="PS50088">
    <property type="entry name" value="ANK_REPEAT"/>
    <property type="match status" value="2"/>
</dbReference>
<name>A0A9N9U1Q1_PHYSR</name>
<dbReference type="OrthoDB" id="3666223at2759"/>
<dbReference type="InterPro" id="IPR036770">
    <property type="entry name" value="Ankyrin_rpt-contain_sf"/>
</dbReference>
<feature type="compositionally biased region" description="Low complexity" evidence="3">
    <location>
        <begin position="482"/>
        <end position="503"/>
    </location>
</feature>
<feature type="compositionally biased region" description="Low complexity" evidence="3">
    <location>
        <begin position="339"/>
        <end position="351"/>
    </location>
</feature>
<feature type="repeat" description="ANK" evidence="2">
    <location>
        <begin position="1714"/>
        <end position="1746"/>
    </location>
</feature>